<dbReference type="Proteomes" id="UP001257627">
    <property type="component" value="Unassembled WGS sequence"/>
</dbReference>
<sequence>MSNVVPAKDAGMLMDCPVATAMSQAWMANSAMRISPSAVAAMGGPPTLASPAHAAGADQARTAGSAFSVISPAQSDSGLPARNGIGSAVSRLGSGAARVPASLVITSIMAM</sequence>
<comment type="caution">
    <text evidence="1">The sequence shown here is derived from an EMBL/GenBank/DDBJ whole genome shotgun (WGS) entry which is preliminary data.</text>
</comment>
<organism evidence="1 2">
    <name type="scientific">Streptomyces mirabilis</name>
    <dbReference type="NCBI Taxonomy" id="68239"/>
    <lineage>
        <taxon>Bacteria</taxon>
        <taxon>Bacillati</taxon>
        <taxon>Actinomycetota</taxon>
        <taxon>Actinomycetes</taxon>
        <taxon>Kitasatosporales</taxon>
        <taxon>Streptomycetaceae</taxon>
        <taxon>Streptomyces</taxon>
    </lineage>
</organism>
<evidence type="ECO:0000313" key="1">
    <source>
        <dbReference type="EMBL" id="MDU9000580.1"/>
    </source>
</evidence>
<reference evidence="1 2" key="1">
    <citation type="submission" date="2023-02" db="EMBL/GenBank/DDBJ databases">
        <authorList>
            <person name="Maleckis M."/>
        </authorList>
    </citation>
    <scope>NUCLEOTIDE SEQUENCE [LARGE SCALE GENOMIC DNA]</scope>
    <source>
        <strain evidence="1 2">P8-A2</strain>
    </source>
</reference>
<accession>A0ABU3V3N7</accession>
<dbReference type="EMBL" id="JARAKF010000001">
    <property type="protein sequence ID" value="MDU9000580.1"/>
    <property type="molecule type" value="Genomic_DNA"/>
</dbReference>
<evidence type="ECO:0000313" key="2">
    <source>
        <dbReference type="Proteomes" id="UP001257627"/>
    </source>
</evidence>
<gene>
    <name evidence="1" type="ORF">PU648_51415</name>
</gene>
<name>A0ABU3V3N7_9ACTN</name>
<proteinExistence type="predicted"/>
<protein>
    <submittedName>
        <fullName evidence="1">Uncharacterized protein</fullName>
    </submittedName>
</protein>
<keyword evidence="2" id="KW-1185">Reference proteome</keyword>